<accession>A0A918GC72</accession>
<gene>
    <name evidence="5" type="ORF">GCM10010171_20860</name>
</gene>
<dbReference type="GO" id="GO:0006310">
    <property type="term" value="P:DNA recombination"/>
    <property type="evidence" value="ECO:0007669"/>
    <property type="project" value="UniProtKB-KW"/>
</dbReference>
<keyword evidence="1" id="KW-0238">DNA-binding</keyword>
<feature type="compositionally biased region" description="Gly residues" evidence="3">
    <location>
        <begin position="183"/>
        <end position="209"/>
    </location>
</feature>
<evidence type="ECO:0000259" key="4">
    <source>
        <dbReference type="PROSITE" id="PS51898"/>
    </source>
</evidence>
<protein>
    <recommendedName>
        <fullName evidence="4">Tyr recombinase domain-containing protein</fullName>
    </recommendedName>
</protein>
<feature type="compositionally biased region" description="Low complexity" evidence="3">
    <location>
        <begin position="121"/>
        <end position="130"/>
    </location>
</feature>
<feature type="compositionally biased region" description="Low complexity" evidence="3">
    <location>
        <begin position="163"/>
        <end position="181"/>
    </location>
</feature>
<reference evidence="5" key="1">
    <citation type="journal article" date="2014" name="Int. J. Syst. Evol. Microbiol.">
        <title>Complete genome sequence of Corynebacterium casei LMG S-19264T (=DSM 44701T), isolated from a smear-ripened cheese.</title>
        <authorList>
            <consortium name="US DOE Joint Genome Institute (JGI-PGF)"/>
            <person name="Walter F."/>
            <person name="Albersmeier A."/>
            <person name="Kalinowski J."/>
            <person name="Ruckert C."/>
        </authorList>
    </citation>
    <scope>NUCLEOTIDE SEQUENCE</scope>
    <source>
        <strain evidence="5">JCM 3276</strain>
    </source>
</reference>
<dbReference type="PANTHER" id="PTHR30349:SF81">
    <property type="entry name" value="TYROSINE RECOMBINASE XERC"/>
    <property type="match status" value="1"/>
</dbReference>
<dbReference type="InterPro" id="IPR002104">
    <property type="entry name" value="Integrase_catalytic"/>
</dbReference>
<feature type="domain" description="Tyr recombinase" evidence="4">
    <location>
        <begin position="383"/>
        <end position="585"/>
    </location>
</feature>
<dbReference type="Proteomes" id="UP000660680">
    <property type="component" value="Unassembled WGS sequence"/>
</dbReference>
<organism evidence="5 6">
    <name type="scientific">Actinokineospora fastidiosa</name>
    <dbReference type="NCBI Taxonomy" id="1816"/>
    <lineage>
        <taxon>Bacteria</taxon>
        <taxon>Bacillati</taxon>
        <taxon>Actinomycetota</taxon>
        <taxon>Actinomycetes</taxon>
        <taxon>Pseudonocardiales</taxon>
        <taxon>Pseudonocardiaceae</taxon>
        <taxon>Actinokineospora</taxon>
    </lineage>
</organism>
<dbReference type="SUPFAM" id="SSF56349">
    <property type="entry name" value="DNA breaking-rejoining enzymes"/>
    <property type="match status" value="1"/>
</dbReference>
<evidence type="ECO:0000313" key="6">
    <source>
        <dbReference type="Proteomes" id="UP000660680"/>
    </source>
</evidence>
<dbReference type="PANTHER" id="PTHR30349">
    <property type="entry name" value="PHAGE INTEGRASE-RELATED"/>
    <property type="match status" value="1"/>
</dbReference>
<dbReference type="EMBL" id="BMRB01000002">
    <property type="protein sequence ID" value="GGS27879.1"/>
    <property type="molecule type" value="Genomic_DNA"/>
</dbReference>
<dbReference type="GO" id="GO:0015074">
    <property type="term" value="P:DNA integration"/>
    <property type="evidence" value="ECO:0007669"/>
    <property type="project" value="InterPro"/>
</dbReference>
<dbReference type="InterPro" id="IPR011010">
    <property type="entry name" value="DNA_brk_join_enz"/>
</dbReference>
<dbReference type="InterPro" id="IPR013762">
    <property type="entry name" value="Integrase-like_cat_sf"/>
</dbReference>
<dbReference type="InterPro" id="IPR050090">
    <property type="entry name" value="Tyrosine_recombinase_XerCD"/>
</dbReference>
<proteinExistence type="predicted"/>
<keyword evidence="2" id="KW-0233">DNA recombination</keyword>
<dbReference type="Pfam" id="PF00589">
    <property type="entry name" value="Phage_integrase"/>
    <property type="match status" value="1"/>
</dbReference>
<dbReference type="PROSITE" id="PS51898">
    <property type="entry name" value="TYR_RECOMBINASE"/>
    <property type="match status" value="1"/>
</dbReference>
<feature type="compositionally biased region" description="Gly residues" evidence="3">
    <location>
        <begin position="153"/>
        <end position="162"/>
    </location>
</feature>
<sequence>MPDDLAPRPAPGPWPGVADPVRLLGEIAEWLAGYGNAGTRRTYAEGLGLPVTVADLRDWHTDHPPGWTAALARYARALGLTPPADHTAVNTGGPTGSNGAAGGGTGSGAAPGRPDQDRVQAPGAGARVRAAGGHAEELFAADACDGTASADGSGSGAPGGSGAPASGGWAGGNSSPGSSGALEGSGGWAGDSGSLDGGGGWAGDSGSLDGGGSSLGVGALGGDGSPGRGGAIGGGAVSGGHWSAGGGVSGGGLSLGSGGVLGDDGSAGGGVSAAASASRANGRGAGAGRGGPPPAARGRLRALHWFRWCAARGIDPCAARSSEVKVWLADLQQARAAVATRDRMLATVKALYTHLADTGLAAGNPAALDRRRLGLAVPADSASGTVTLTTAQVRALYDTAAAPRRGAGPVDSARAAAVVALFTLGLRVGEICGLDRGDLHVTRGRRALRVRGKGGKTRVVYLHALAESAISDYLRARDAAEGSLPARRDRALVDSPLLRTRTGARYQRQAVWQLLRRLAEAGGPVLRDVASAMHPHALRHFYVTTAVEAGAQLVHVQADVGHSSVDTTEQVYNSAARDPQRSAVDLVGEVLGPPNSRSGSL</sequence>
<feature type="region of interest" description="Disordered" evidence="3">
    <location>
        <begin position="85"/>
        <end position="130"/>
    </location>
</feature>
<evidence type="ECO:0000256" key="2">
    <source>
        <dbReference type="ARBA" id="ARBA00023172"/>
    </source>
</evidence>
<dbReference type="InterPro" id="IPR010998">
    <property type="entry name" value="Integrase_recombinase_N"/>
</dbReference>
<comment type="caution">
    <text evidence="5">The sequence shown here is derived from an EMBL/GenBank/DDBJ whole genome shotgun (WGS) entry which is preliminary data.</text>
</comment>
<keyword evidence="6" id="KW-1185">Reference proteome</keyword>
<name>A0A918GC72_9PSEU</name>
<dbReference type="GO" id="GO:0003677">
    <property type="term" value="F:DNA binding"/>
    <property type="evidence" value="ECO:0007669"/>
    <property type="project" value="UniProtKB-KW"/>
</dbReference>
<dbReference type="Gene3D" id="1.10.443.10">
    <property type="entry name" value="Intergrase catalytic core"/>
    <property type="match status" value="1"/>
</dbReference>
<evidence type="ECO:0000256" key="3">
    <source>
        <dbReference type="SAM" id="MobiDB-lite"/>
    </source>
</evidence>
<dbReference type="AlphaFoldDB" id="A0A918GC72"/>
<evidence type="ECO:0000256" key="1">
    <source>
        <dbReference type="ARBA" id="ARBA00023125"/>
    </source>
</evidence>
<evidence type="ECO:0000313" key="5">
    <source>
        <dbReference type="EMBL" id="GGS27879.1"/>
    </source>
</evidence>
<dbReference type="Gene3D" id="1.10.150.130">
    <property type="match status" value="1"/>
</dbReference>
<reference evidence="5" key="2">
    <citation type="submission" date="2020-09" db="EMBL/GenBank/DDBJ databases">
        <authorList>
            <person name="Sun Q."/>
            <person name="Ohkuma M."/>
        </authorList>
    </citation>
    <scope>NUCLEOTIDE SEQUENCE</scope>
    <source>
        <strain evidence="5">JCM 3276</strain>
    </source>
</reference>
<feature type="region of interest" description="Disordered" evidence="3">
    <location>
        <begin position="148"/>
        <end position="209"/>
    </location>
</feature>
<feature type="compositionally biased region" description="Gly residues" evidence="3">
    <location>
        <begin position="93"/>
        <end position="109"/>
    </location>
</feature>